<proteinExistence type="predicted"/>
<protein>
    <submittedName>
        <fullName evidence="1">Uncharacterized protein</fullName>
    </submittedName>
</protein>
<reference evidence="1" key="2">
    <citation type="journal article" date="2017" name="Nat. Commun.">
        <title>Single-virus genomics reveals hidden cosmopolitan and abundant viruses.</title>
        <authorList>
            <person name="Martinez-Hernandez F."/>
            <person name="Fornas O."/>
            <person name="Lluesma Gomez M."/>
            <person name="Bolduc B."/>
            <person name="de la Cruz Pena M.J."/>
            <person name="Martinez J.M."/>
            <person name="Anton J."/>
            <person name="Gasol J.M."/>
            <person name="Rosselli R."/>
            <person name="Rodriguez-Valera F."/>
            <person name="Sullivan M.B."/>
            <person name="Acinas S.G."/>
            <person name="Martinez-Garcia M."/>
        </authorList>
    </citation>
    <scope>NUCLEOTIDE SEQUENCE</scope>
</reference>
<reference evidence="1" key="1">
    <citation type="submission" date="2016-10" db="EMBL/GenBank/DDBJ databases">
        <authorList>
            <person name="Varghese N."/>
        </authorList>
    </citation>
    <scope>NUCLEOTIDE SEQUENCE</scope>
</reference>
<accession>A0A218MMQ7</accession>
<dbReference type="EMBL" id="KY052842">
    <property type="protein sequence ID" value="ASF00559.1"/>
    <property type="molecule type" value="Genomic_DNA"/>
</dbReference>
<evidence type="ECO:0000313" key="1">
    <source>
        <dbReference type="EMBL" id="ASF00559.1"/>
    </source>
</evidence>
<organism evidence="1">
    <name type="scientific">uncultured virus</name>
    <dbReference type="NCBI Taxonomy" id="340016"/>
    <lineage>
        <taxon>Viruses</taxon>
        <taxon>environmental samples</taxon>
    </lineage>
</organism>
<name>A0A218MMQ7_9VIRU</name>
<sequence length="760" mass="87816">MAEQKIELKKEVISNKKAKQLYEEAFDEVIISDEIYDDTKLIKIYDDLFYQISKYGNKSHEDIVNRSYDIVYPEYKQNLEDQITIANNDLIEKNEEFLQLNQPPHISSHPYFSNGEFIREGEVLSQTPVGNRIWFIQQGFKRPIAAMWLVNILRKSQGETLFKDGQYVPLNLSMNFKFADADQLNSILEAQDINGGADLSIPNKEIIAKENQTYLYNQLLVEFECHGVEKYHEFSYKERTQIAYSNLDLSLANVNVFFDETTDIFSAETLATVPVNRINEIPEGYWYLDQLAACELTYQVDQDPTEDFVPETHTITWSPSTGRYHSKRHISRDSSLYISPSDPVDEYFYTKDPNTIQEQRFKDGIEYPQVWVVKDWGEPKMTKYPQVIQVKSGSRIGAKIFHPTKANGSPIVSSGFTQISGINRNWSGQENLFDNNPFNRKSANGQHRMINPFCYGPAQSACYGQLTTREPGNIVDVLSLNERLANVFQNPSSRYYHTEMEKEHKNRKVKGKVYGQPILLFRDTRLTGQEQDIEDRTGTTFRLVVFLGARRKTLTDWNYFYDIEQGGAKVVKNNELASRILGYKRRDKALFEWFYKVGYGKSPLGYVNNPFLMFPGLQGYKINDRNTDIDVEPSGGATVPNSEFRSTVNNTIWSYLRNQDPGPLNDNPFNIGNNPNPDINNLNITYRGSNFKTEWHQNIGRYLNHFVPGDTKPVNLSNTFSSENYDPETGDSGYSNTAEHWWDKYDADKFVNRNDFDHNH</sequence>